<dbReference type="InterPro" id="IPR012347">
    <property type="entry name" value="Ferritin-like"/>
</dbReference>
<dbReference type="Pfam" id="PF03713">
    <property type="entry name" value="DUF305"/>
    <property type="match status" value="1"/>
</dbReference>
<sequence length="150" mass="17537">MNQYAKFGLMMLTSFIIMYAVMYLNVDQLDHIYTAQTRTYMTILMIAPMAISMLLFMWSMYENKRLNYLILGSAVLVGVFTFYILREQTFVGDKAWIRAMIPHHSSAIMVSQEADLQDPEAIQLAKEIIEAQKREIAEMKKMLYRLEQAE</sequence>
<dbReference type="RefSeq" id="WP_044150567.1">
    <property type="nucleotide sequence ID" value="NZ_VOOR01000032.1"/>
</dbReference>
<organism evidence="3 4">
    <name type="scientific">Phaeodactylibacter luteus</name>
    <dbReference type="NCBI Taxonomy" id="1564516"/>
    <lineage>
        <taxon>Bacteria</taxon>
        <taxon>Pseudomonadati</taxon>
        <taxon>Bacteroidota</taxon>
        <taxon>Saprospiria</taxon>
        <taxon>Saprospirales</taxon>
        <taxon>Haliscomenobacteraceae</taxon>
        <taxon>Phaeodactylibacter</taxon>
    </lineage>
</organism>
<proteinExistence type="predicted"/>
<dbReference type="EMBL" id="VOOR01000032">
    <property type="protein sequence ID" value="TXB62313.1"/>
    <property type="molecule type" value="Genomic_DNA"/>
</dbReference>
<dbReference type="Gene3D" id="1.20.1260.10">
    <property type="match status" value="1"/>
</dbReference>
<dbReference type="InterPro" id="IPR005183">
    <property type="entry name" value="DUF305_CopM-like"/>
</dbReference>
<keyword evidence="4" id="KW-1185">Reference proteome</keyword>
<comment type="caution">
    <text evidence="3">The sequence shown here is derived from an EMBL/GenBank/DDBJ whole genome shotgun (WGS) entry which is preliminary data.</text>
</comment>
<protein>
    <submittedName>
        <fullName evidence="3">DUF305 domain-containing protein</fullName>
    </submittedName>
</protein>
<name>A0A5C6RJK4_9BACT</name>
<evidence type="ECO:0000313" key="3">
    <source>
        <dbReference type="EMBL" id="TXB62313.1"/>
    </source>
</evidence>
<dbReference type="OrthoDB" id="517560at2"/>
<keyword evidence="1" id="KW-0175">Coiled coil</keyword>
<gene>
    <name evidence="3" type="ORF">FRY97_14805</name>
</gene>
<reference evidence="3 4" key="1">
    <citation type="submission" date="2019-08" db="EMBL/GenBank/DDBJ databases">
        <title>Genome of Phaeodactylibacter luteus.</title>
        <authorList>
            <person name="Bowman J.P."/>
        </authorList>
    </citation>
    <scope>NUCLEOTIDE SEQUENCE [LARGE SCALE GENOMIC DNA]</scope>
    <source>
        <strain evidence="3 4">KCTC 42180</strain>
    </source>
</reference>
<dbReference type="AlphaFoldDB" id="A0A5C6RJK4"/>
<evidence type="ECO:0000259" key="2">
    <source>
        <dbReference type="Pfam" id="PF03713"/>
    </source>
</evidence>
<evidence type="ECO:0000256" key="1">
    <source>
        <dbReference type="SAM" id="Coils"/>
    </source>
</evidence>
<dbReference type="Proteomes" id="UP000321580">
    <property type="component" value="Unassembled WGS sequence"/>
</dbReference>
<feature type="domain" description="DUF305" evidence="2">
    <location>
        <begin position="93"/>
        <end position="143"/>
    </location>
</feature>
<accession>A0A5C6RJK4</accession>
<evidence type="ECO:0000313" key="4">
    <source>
        <dbReference type="Proteomes" id="UP000321580"/>
    </source>
</evidence>
<feature type="coiled-coil region" evidence="1">
    <location>
        <begin position="122"/>
        <end position="149"/>
    </location>
</feature>